<dbReference type="PANTHER" id="PTHR24221">
    <property type="entry name" value="ATP-BINDING CASSETTE SUB-FAMILY B"/>
    <property type="match status" value="1"/>
</dbReference>
<dbReference type="GO" id="GO:0016887">
    <property type="term" value="F:ATP hydrolysis activity"/>
    <property type="evidence" value="ECO:0007669"/>
    <property type="project" value="InterPro"/>
</dbReference>
<evidence type="ECO:0000256" key="2">
    <source>
        <dbReference type="ARBA" id="ARBA00022448"/>
    </source>
</evidence>
<dbReference type="InterPro" id="IPR027417">
    <property type="entry name" value="P-loop_NTPase"/>
</dbReference>
<evidence type="ECO:0000256" key="1">
    <source>
        <dbReference type="ARBA" id="ARBA00004651"/>
    </source>
</evidence>
<dbReference type="PANTHER" id="PTHR24221:SF654">
    <property type="entry name" value="ATP-BINDING CASSETTE SUB-FAMILY B MEMBER 6"/>
    <property type="match status" value="1"/>
</dbReference>
<dbReference type="AlphaFoldDB" id="A0A1H9Q3G4"/>
<evidence type="ECO:0000256" key="10">
    <source>
        <dbReference type="SAM" id="Phobius"/>
    </source>
</evidence>
<dbReference type="Pfam" id="PF00005">
    <property type="entry name" value="ABC_tran"/>
    <property type="match status" value="1"/>
</dbReference>
<keyword evidence="6" id="KW-0378">Hydrolase</keyword>
<dbReference type="GO" id="GO:0140359">
    <property type="term" value="F:ABC-type transporter activity"/>
    <property type="evidence" value="ECO:0007669"/>
    <property type="project" value="InterPro"/>
</dbReference>
<comment type="subcellular location">
    <subcellularLocation>
        <location evidence="1">Cell membrane</location>
        <topology evidence="1">Multi-pass membrane protein</topology>
    </subcellularLocation>
</comment>
<feature type="transmembrane region" description="Helical" evidence="10">
    <location>
        <begin position="27"/>
        <end position="52"/>
    </location>
</feature>
<dbReference type="GO" id="GO:0005524">
    <property type="term" value="F:ATP binding"/>
    <property type="evidence" value="ECO:0007669"/>
    <property type="project" value="UniProtKB-KW"/>
</dbReference>
<feature type="domain" description="ABC transporter" evidence="11">
    <location>
        <begin position="385"/>
        <end position="609"/>
    </location>
</feature>
<dbReference type="InterPro" id="IPR017871">
    <property type="entry name" value="ABC_transporter-like_CS"/>
</dbReference>
<feature type="domain" description="ABC transmembrane type-1" evidence="12">
    <location>
        <begin position="30"/>
        <end position="328"/>
    </location>
</feature>
<evidence type="ECO:0000256" key="5">
    <source>
        <dbReference type="ARBA" id="ARBA00022741"/>
    </source>
</evidence>
<dbReference type="GO" id="GO:0005886">
    <property type="term" value="C:plasma membrane"/>
    <property type="evidence" value="ECO:0007669"/>
    <property type="project" value="UniProtKB-SubCell"/>
</dbReference>
<gene>
    <name evidence="13" type="ORF">SAMN04487884_10727</name>
</gene>
<dbReference type="GO" id="GO:0008234">
    <property type="term" value="F:cysteine-type peptidase activity"/>
    <property type="evidence" value="ECO:0007669"/>
    <property type="project" value="UniProtKB-KW"/>
</dbReference>
<dbReference type="PROSITE" id="PS50893">
    <property type="entry name" value="ABC_TRANSPORTER_2"/>
    <property type="match status" value="1"/>
</dbReference>
<evidence type="ECO:0000259" key="12">
    <source>
        <dbReference type="PROSITE" id="PS50929"/>
    </source>
</evidence>
<keyword evidence="6" id="KW-0645">Protease</keyword>
<dbReference type="InterPro" id="IPR011527">
    <property type="entry name" value="ABC1_TM_dom"/>
</dbReference>
<keyword evidence="4 10" id="KW-0812">Transmembrane</keyword>
<evidence type="ECO:0000256" key="8">
    <source>
        <dbReference type="ARBA" id="ARBA00022989"/>
    </source>
</evidence>
<dbReference type="Pfam" id="PF00664">
    <property type="entry name" value="ABC_membrane"/>
    <property type="match status" value="1"/>
</dbReference>
<dbReference type="Proteomes" id="UP000182584">
    <property type="component" value="Unassembled WGS sequence"/>
</dbReference>
<keyword evidence="7" id="KW-0067">ATP-binding</keyword>
<feature type="transmembrane region" description="Helical" evidence="10">
    <location>
        <begin position="158"/>
        <end position="180"/>
    </location>
</feature>
<evidence type="ECO:0000313" key="13">
    <source>
        <dbReference type="EMBL" id="SER55007.1"/>
    </source>
</evidence>
<evidence type="ECO:0000256" key="7">
    <source>
        <dbReference type="ARBA" id="ARBA00022840"/>
    </source>
</evidence>
<dbReference type="EMBL" id="FOGJ01000007">
    <property type="protein sequence ID" value="SER55007.1"/>
    <property type="molecule type" value="Genomic_DNA"/>
</dbReference>
<dbReference type="Gene3D" id="1.20.1560.10">
    <property type="entry name" value="ABC transporter type 1, transmembrane domain"/>
    <property type="match status" value="1"/>
</dbReference>
<feature type="transmembrane region" description="Helical" evidence="10">
    <location>
        <begin position="82"/>
        <end position="103"/>
    </location>
</feature>
<proteinExistence type="predicted"/>
<dbReference type="PROSITE" id="PS00211">
    <property type="entry name" value="ABC_TRANSPORTER_1"/>
    <property type="match status" value="1"/>
</dbReference>
<dbReference type="PROSITE" id="PS50929">
    <property type="entry name" value="ABC_TM1F"/>
    <property type="match status" value="1"/>
</dbReference>
<dbReference type="InterPro" id="IPR003593">
    <property type="entry name" value="AAA+_ATPase"/>
</dbReference>
<dbReference type="SMART" id="SM00382">
    <property type="entry name" value="AAA"/>
    <property type="match status" value="1"/>
</dbReference>
<dbReference type="Gene3D" id="3.40.50.300">
    <property type="entry name" value="P-loop containing nucleotide triphosphate hydrolases"/>
    <property type="match status" value="1"/>
</dbReference>
<keyword evidence="9 10" id="KW-0472">Membrane</keyword>
<dbReference type="FunFam" id="3.40.50.300:FF:000299">
    <property type="entry name" value="ABC transporter ATP-binding protein/permease"/>
    <property type="match status" value="1"/>
</dbReference>
<evidence type="ECO:0000256" key="9">
    <source>
        <dbReference type="ARBA" id="ARBA00023136"/>
    </source>
</evidence>
<dbReference type="RefSeq" id="WP_074755196.1">
    <property type="nucleotide sequence ID" value="NZ_FOGJ01000007.1"/>
</dbReference>
<dbReference type="OrthoDB" id="9770415at2"/>
<keyword evidence="2" id="KW-0813">Transport</keyword>
<evidence type="ECO:0000256" key="4">
    <source>
        <dbReference type="ARBA" id="ARBA00022692"/>
    </source>
</evidence>
<evidence type="ECO:0000313" key="14">
    <source>
        <dbReference type="Proteomes" id="UP000182584"/>
    </source>
</evidence>
<protein>
    <submittedName>
        <fullName evidence="13">ABC-type bacteriocin/lantibiotic exporter, contains an N-terminal double-glycine peptidase domain</fullName>
    </submittedName>
</protein>
<evidence type="ECO:0000256" key="6">
    <source>
        <dbReference type="ARBA" id="ARBA00022807"/>
    </source>
</evidence>
<dbReference type="GO" id="GO:0034040">
    <property type="term" value="F:ATPase-coupled lipid transmembrane transporter activity"/>
    <property type="evidence" value="ECO:0007669"/>
    <property type="project" value="TreeGrafter"/>
</dbReference>
<dbReference type="InterPro" id="IPR003439">
    <property type="entry name" value="ABC_transporter-like_ATP-bd"/>
</dbReference>
<keyword evidence="6" id="KW-0788">Thiol protease</keyword>
<dbReference type="InterPro" id="IPR039421">
    <property type="entry name" value="Type_1_exporter"/>
</dbReference>
<feature type="transmembrane region" description="Helical" evidence="10">
    <location>
        <begin position="186"/>
        <end position="204"/>
    </location>
</feature>
<accession>A0A1H9Q3G4</accession>
<sequence length="609" mass="67936">MKKNILLFKQIIDEIRYVLEDKQKRRLVYVFLTIVISSGLELLGVTAILPFVQAVVSPDQLFENAIIQKVCSMLGIKDNTGLLIAIGVALIVVYLVKNAYIIYSTYVQTDFLTSMQKQLSVRMLDSYLSRPYTYFLDTNSSVIRTGCLSSIVSFRDTIGALLTLATELLTTVLIGIYLIYTDWFTALGTILLITCILFAILILFKPAVKKSGKEAKASDVERNKSISQAVEGVKDIFVTKRKAYFVDSFCNAAERARVATRTYTVLSGCPNRITEAVCVSGIIGIVCIRLALGDENMVSFVPKLASFAMAAFKVLPSVGKIANCITSIVYNRPFEEEVYKNVHEAEKYNDRFKDKNIKLGSYDQIEFDKPNDEMACKIGRSDFEINLDNIEWKYSNQEKPVLHNLSLNIKKGESIGFIGSSGSGKTTVSDILLGLLKPQAGSVTIADKDIFDMPYVWAKLVGYVPQSIYLIDDTIRANVAFGMKDVSDDKIWEALDKASLKDFVEKLPDKLDTIVGERGIKFSGGQRQRVAIARALYYEPEILILDEATAALDNETENAVLESIESLQGSVTLIIVAHRLTTIRNCDKIYEIKDGKAFEKDKKMVMSQV</sequence>
<evidence type="ECO:0000256" key="3">
    <source>
        <dbReference type="ARBA" id="ARBA00022475"/>
    </source>
</evidence>
<organism evidence="13 14">
    <name type="scientific">Butyrivibrio fibrisolvens</name>
    <dbReference type="NCBI Taxonomy" id="831"/>
    <lineage>
        <taxon>Bacteria</taxon>
        <taxon>Bacillati</taxon>
        <taxon>Bacillota</taxon>
        <taxon>Clostridia</taxon>
        <taxon>Lachnospirales</taxon>
        <taxon>Lachnospiraceae</taxon>
        <taxon>Butyrivibrio</taxon>
    </lineage>
</organism>
<reference evidence="13 14" key="1">
    <citation type="submission" date="2016-10" db="EMBL/GenBank/DDBJ databases">
        <authorList>
            <person name="de Groot N.N."/>
        </authorList>
    </citation>
    <scope>NUCLEOTIDE SEQUENCE [LARGE SCALE GENOMIC DNA]</scope>
    <source>
        <strain evidence="13 14">AR40</strain>
    </source>
</reference>
<dbReference type="InterPro" id="IPR036640">
    <property type="entry name" value="ABC1_TM_sf"/>
</dbReference>
<evidence type="ECO:0000259" key="11">
    <source>
        <dbReference type="PROSITE" id="PS50893"/>
    </source>
</evidence>
<keyword evidence="3" id="KW-1003">Cell membrane</keyword>
<keyword evidence="5" id="KW-0547">Nucleotide-binding</keyword>
<dbReference type="SUPFAM" id="SSF52540">
    <property type="entry name" value="P-loop containing nucleoside triphosphate hydrolases"/>
    <property type="match status" value="1"/>
</dbReference>
<keyword evidence="8 10" id="KW-1133">Transmembrane helix</keyword>
<name>A0A1H9Q3G4_BUTFI</name>
<dbReference type="SUPFAM" id="SSF90123">
    <property type="entry name" value="ABC transporter transmembrane region"/>
    <property type="match status" value="1"/>
</dbReference>